<feature type="region of interest" description="Disordered" evidence="1">
    <location>
        <begin position="150"/>
        <end position="170"/>
    </location>
</feature>
<protein>
    <recommendedName>
        <fullName evidence="4">Helix-turn-helix domain-containing protein</fullName>
    </recommendedName>
</protein>
<evidence type="ECO:0000256" key="1">
    <source>
        <dbReference type="SAM" id="MobiDB-lite"/>
    </source>
</evidence>
<accession>A0A1H7UCW3</accession>
<dbReference type="EMBL" id="FOBC01000020">
    <property type="protein sequence ID" value="SEL94833.1"/>
    <property type="molecule type" value="Genomic_DNA"/>
</dbReference>
<feature type="region of interest" description="Disordered" evidence="1">
    <location>
        <begin position="20"/>
        <end position="44"/>
    </location>
</feature>
<organism evidence="2 3">
    <name type="scientific">Halomonas daqiaonensis</name>
    <dbReference type="NCBI Taxonomy" id="650850"/>
    <lineage>
        <taxon>Bacteria</taxon>
        <taxon>Pseudomonadati</taxon>
        <taxon>Pseudomonadota</taxon>
        <taxon>Gammaproteobacteria</taxon>
        <taxon>Oceanospirillales</taxon>
        <taxon>Halomonadaceae</taxon>
        <taxon>Halomonas</taxon>
    </lineage>
</organism>
<dbReference type="Proteomes" id="UP000198807">
    <property type="component" value="Unassembled WGS sequence"/>
</dbReference>
<reference evidence="3" key="1">
    <citation type="submission" date="2016-10" db="EMBL/GenBank/DDBJ databases">
        <authorList>
            <person name="Varghese N."/>
            <person name="Submissions S."/>
        </authorList>
    </citation>
    <scope>NUCLEOTIDE SEQUENCE [LARGE SCALE GENOMIC DNA]</scope>
    <source>
        <strain evidence="3">CGMCC 1.9150</strain>
    </source>
</reference>
<proteinExistence type="predicted"/>
<keyword evidence="3" id="KW-1185">Reference proteome</keyword>
<dbReference type="AlphaFoldDB" id="A0A1H7UCW3"/>
<gene>
    <name evidence="2" type="ORF">SAMN04488129_12019</name>
</gene>
<dbReference type="STRING" id="650850.SAMN04488129_12019"/>
<feature type="compositionally biased region" description="Polar residues" evidence="1">
    <location>
        <begin position="20"/>
        <end position="32"/>
    </location>
</feature>
<evidence type="ECO:0008006" key="4">
    <source>
        <dbReference type="Google" id="ProtNLM"/>
    </source>
</evidence>
<evidence type="ECO:0000313" key="3">
    <source>
        <dbReference type="Proteomes" id="UP000198807"/>
    </source>
</evidence>
<name>A0A1H7UCW3_9GAMM</name>
<evidence type="ECO:0000313" key="2">
    <source>
        <dbReference type="EMBL" id="SEL94833.1"/>
    </source>
</evidence>
<sequence>MPAWRTASCRAVRIPGWQRSSRPSNYHSNLRPTPSRAERPGQSHELNDSHLIRFQHPIECGVRVPPGAVNTSMGPTFAINGEKLPLYPIVDALQFALIENLSLRAIALAERQPSCSAHRRRWRCTGRIQSVVATSRYGRCCMGRSRGWGAEQTGRAPMRSPGRPGVNQRDAKRAFWKRITEGLSSEDAALACGVSQPVGPRWFREAGGMAPSNLAPHTGRYLSFAEREELPELQGKGHGTWA</sequence>